<accession>A0ACB9QLI6</accession>
<proteinExistence type="predicted"/>
<keyword evidence="2" id="KW-1185">Reference proteome</keyword>
<evidence type="ECO:0000313" key="1">
    <source>
        <dbReference type="EMBL" id="KAI4366170.1"/>
    </source>
</evidence>
<evidence type="ECO:0000313" key="2">
    <source>
        <dbReference type="Proteomes" id="UP001057402"/>
    </source>
</evidence>
<dbReference type="EMBL" id="CM042885">
    <property type="protein sequence ID" value="KAI4366170.1"/>
    <property type="molecule type" value="Genomic_DNA"/>
</dbReference>
<dbReference type="Proteomes" id="UP001057402">
    <property type="component" value="Chromosome 6"/>
</dbReference>
<name>A0ACB9QLI6_9MYRT</name>
<organism evidence="1 2">
    <name type="scientific">Melastoma candidum</name>
    <dbReference type="NCBI Taxonomy" id="119954"/>
    <lineage>
        <taxon>Eukaryota</taxon>
        <taxon>Viridiplantae</taxon>
        <taxon>Streptophyta</taxon>
        <taxon>Embryophyta</taxon>
        <taxon>Tracheophyta</taxon>
        <taxon>Spermatophyta</taxon>
        <taxon>Magnoliopsida</taxon>
        <taxon>eudicotyledons</taxon>
        <taxon>Gunneridae</taxon>
        <taxon>Pentapetalae</taxon>
        <taxon>rosids</taxon>
        <taxon>malvids</taxon>
        <taxon>Myrtales</taxon>
        <taxon>Melastomataceae</taxon>
        <taxon>Melastomatoideae</taxon>
        <taxon>Melastomateae</taxon>
        <taxon>Melastoma</taxon>
    </lineage>
</organism>
<protein>
    <submittedName>
        <fullName evidence="1">Uncharacterized protein</fullName>
    </submittedName>
</protein>
<reference evidence="2" key="1">
    <citation type="journal article" date="2023" name="Front. Plant Sci.">
        <title>Chromosomal-level genome assembly of Melastoma candidum provides insights into trichome evolution.</title>
        <authorList>
            <person name="Zhong Y."/>
            <person name="Wu W."/>
            <person name="Sun C."/>
            <person name="Zou P."/>
            <person name="Liu Y."/>
            <person name="Dai S."/>
            <person name="Zhou R."/>
        </authorList>
    </citation>
    <scope>NUCLEOTIDE SEQUENCE [LARGE SCALE GENOMIC DNA]</scope>
</reference>
<sequence length="317" mass="35256">MLPAVNEYDSDGEWTDTGNDAIKFVSMSNLPCQDLQQIPSVSWRFSSIFLALISKESSARSICVSLAVFGDFSGAVVSELDGNSKGLLMLKSAVEDNILAGEIVTDSITLLLYSLDLMKEVFLEILLLSQQICLSGVRLHLALCFYQSFCALRCLIPLVEFCSHIPTRLPRSYPGVFAVEKQRTQQAYDFTDFRRDIIKARDFSTSSLCGHDDKIHVVLSNADLVDIQQLMRVYGKSTHGSGKPPTSGRLPDAEQFKEVLAGHGMDKFEKLKQKTIQSVDDMLAHNIPNVTYRSPIASLLRRPTSRPYMSTTAQSPF</sequence>
<comment type="caution">
    <text evidence="1">The sequence shown here is derived from an EMBL/GenBank/DDBJ whole genome shotgun (WGS) entry which is preliminary data.</text>
</comment>
<gene>
    <name evidence="1" type="ORF">MLD38_022084</name>
</gene>